<keyword evidence="1" id="KW-0732">Signal</keyword>
<protein>
    <recommendedName>
        <fullName evidence="2">Nucleotide exchange factor Fes1 domain-containing protein</fullName>
    </recommendedName>
</protein>
<dbReference type="InterPro" id="IPR016024">
    <property type="entry name" value="ARM-type_fold"/>
</dbReference>
<name>A0AAV0CLT4_9ASTE</name>
<dbReference type="GO" id="GO:0000774">
    <property type="term" value="F:adenyl-nucleotide exchange factor activity"/>
    <property type="evidence" value="ECO:0007669"/>
    <property type="project" value="TreeGrafter"/>
</dbReference>
<organism evidence="3 4">
    <name type="scientific">Cuscuta epithymum</name>
    <dbReference type="NCBI Taxonomy" id="186058"/>
    <lineage>
        <taxon>Eukaryota</taxon>
        <taxon>Viridiplantae</taxon>
        <taxon>Streptophyta</taxon>
        <taxon>Embryophyta</taxon>
        <taxon>Tracheophyta</taxon>
        <taxon>Spermatophyta</taxon>
        <taxon>Magnoliopsida</taxon>
        <taxon>eudicotyledons</taxon>
        <taxon>Gunneridae</taxon>
        <taxon>Pentapetalae</taxon>
        <taxon>asterids</taxon>
        <taxon>lamiids</taxon>
        <taxon>Solanales</taxon>
        <taxon>Convolvulaceae</taxon>
        <taxon>Cuscuteae</taxon>
        <taxon>Cuscuta</taxon>
        <taxon>Cuscuta subgen. Cuscuta</taxon>
    </lineage>
</organism>
<dbReference type="InterPro" id="IPR013918">
    <property type="entry name" value="Nucleotide_exch_fac_Fes1"/>
</dbReference>
<feature type="domain" description="Nucleotide exchange factor Fes1" evidence="2">
    <location>
        <begin position="67"/>
        <end position="158"/>
    </location>
</feature>
<dbReference type="InterPro" id="IPR050693">
    <property type="entry name" value="Hsp70_NEF-Inhibitors"/>
</dbReference>
<keyword evidence="4" id="KW-1185">Reference proteome</keyword>
<feature type="signal peptide" evidence="1">
    <location>
        <begin position="1"/>
        <end position="18"/>
    </location>
</feature>
<evidence type="ECO:0000256" key="1">
    <source>
        <dbReference type="SAM" id="SignalP"/>
    </source>
</evidence>
<gene>
    <name evidence="3" type="ORF">CEPIT_LOCUS6225</name>
</gene>
<comment type="caution">
    <text evidence="3">The sequence shown here is derived from an EMBL/GenBank/DDBJ whole genome shotgun (WGS) entry which is preliminary data.</text>
</comment>
<evidence type="ECO:0000259" key="2">
    <source>
        <dbReference type="Pfam" id="PF08609"/>
    </source>
</evidence>
<dbReference type="SUPFAM" id="SSF48371">
    <property type="entry name" value="ARM repeat"/>
    <property type="match status" value="1"/>
</dbReference>
<dbReference type="AlphaFoldDB" id="A0AAV0CLT4"/>
<dbReference type="Gene3D" id="1.25.10.10">
    <property type="entry name" value="Leucine-rich Repeat Variant"/>
    <property type="match status" value="1"/>
</dbReference>
<dbReference type="EMBL" id="CAMAPF010000031">
    <property type="protein sequence ID" value="CAH9077562.1"/>
    <property type="molecule type" value="Genomic_DNA"/>
</dbReference>
<proteinExistence type="predicted"/>
<dbReference type="InterPro" id="IPR011989">
    <property type="entry name" value="ARM-like"/>
</dbReference>
<evidence type="ECO:0000313" key="3">
    <source>
        <dbReference type="EMBL" id="CAH9077562.1"/>
    </source>
</evidence>
<sequence length="390" mass="43631">MIWRFILLVLLLSGITAPATLTATRTENRSTGDARGVFWPDAAAEAEDGGGLLPTAEDEFFGGFSDLQGMLQWAIGHSDPAKLKETAQGVQKLSSEELRARQIELQEFLEKNKLPSDAKLMQIAIDDLKNSSVSLEDRFRALNELLELVEPIYNANDLHTIGGLTVVFGELSHSEPEIRTLAAEVLGKASQNNPSIQKEVLQLGALETLVKMAKARSIEEATKALYAISALVRNNLDGQTQFYQEDGDAMLMDIINNSTLDKRLHRKSVSLVADLAESQWGSESKEKLHFFGNRYFLKSLVDLVVSSDLDLQEKTLYAIRNLLLLQSTDGAVFKDFCKLDVALERMRLQLLQLSEEENHREYAADMESLRKEVEQTMFQKLEKQVTQVPT</sequence>
<dbReference type="PANTHER" id="PTHR19316">
    <property type="entry name" value="PROTEIN FOLDING REGULATOR"/>
    <property type="match status" value="1"/>
</dbReference>
<dbReference type="Pfam" id="PF08609">
    <property type="entry name" value="Fes1"/>
    <property type="match status" value="1"/>
</dbReference>
<feature type="chain" id="PRO_5043359098" description="Nucleotide exchange factor Fes1 domain-containing protein" evidence="1">
    <location>
        <begin position="19"/>
        <end position="390"/>
    </location>
</feature>
<evidence type="ECO:0000313" key="4">
    <source>
        <dbReference type="Proteomes" id="UP001152523"/>
    </source>
</evidence>
<reference evidence="3" key="1">
    <citation type="submission" date="2022-07" db="EMBL/GenBank/DDBJ databases">
        <authorList>
            <person name="Macas J."/>
            <person name="Novak P."/>
            <person name="Neumann P."/>
        </authorList>
    </citation>
    <scope>NUCLEOTIDE SEQUENCE</scope>
</reference>
<dbReference type="Proteomes" id="UP001152523">
    <property type="component" value="Unassembled WGS sequence"/>
</dbReference>
<accession>A0AAV0CLT4</accession>
<dbReference type="PANTHER" id="PTHR19316:SF32">
    <property type="entry name" value="ARM REPEAT SUPERFAMILY PROTEIN"/>
    <property type="match status" value="1"/>
</dbReference>
<dbReference type="GO" id="GO:0005783">
    <property type="term" value="C:endoplasmic reticulum"/>
    <property type="evidence" value="ECO:0007669"/>
    <property type="project" value="TreeGrafter"/>
</dbReference>